<dbReference type="EMBL" id="BMAW01051258">
    <property type="protein sequence ID" value="GFS79417.1"/>
    <property type="molecule type" value="Genomic_DNA"/>
</dbReference>
<accession>A0A8X6MV80</accession>
<protein>
    <submittedName>
        <fullName evidence="1">Uncharacterized protein</fullName>
    </submittedName>
</protein>
<evidence type="ECO:0000313" key="1">
    <source>
        <dbReference type="EMBL" id="GFS79417.1"/>
    </source>
</evidence>
<evidence type="ECO:0000313" key="2">
    <source>
        <dbReference type="Proteomes" id="UP000887013"/>
    </source>
</evidence>
<keyword evidence="2" id="KW-1185">Reference proteome</keyword>
<proteinExistence type="predicted"/>
<dbReference type="AlphaFoldDB" id="A0A8X6MV80"/>
<gene>
    <name evidence="1" type="ORF">NPIL_136441</name>
</gene>
<name>A0A8X6MV80_NEPPI</name>
<sequence>DRDIFMDMEIIALSKECVFLRDTKADEYSALE</sequence>
<comment type="caution">
    <text evidence="1">The sequence shown here is derived from an EMBL/GenBank/DDBJ whole genome shotgun (WGS) entry which is preliminary data.</text>
</comment>
<reference evidence="1" key="1">
    <citation type="submission" date="2020-08" db="EMBL/GenBank/DDBJ databases">
        <title>Multicomponent nature underlies the extraordinary mechanical properties of spider dragline silk.</title>
        <authorList>
            <person name="Kono N."/>
            <person name="Nakamura H."/>
            <person name="Mori M."/>
            <person name="Yoshida Y."/>
            <person name="Ohtoshi R."/>
            <person name="Malay A.D."/>
            <person name="Moran D.A.P."/>
            <person name="Tomita M."/>
            <person name="Numata K."/>
            <person name="Arakawa K."/>
        </authorList>
    </citation>
    <scope>NUCLEOTIDE SEQUENCE</scope>
</reference>
<dbReference type="Proteomes" id="UP000887013">
    <property type="component" value="Unassembled WGS sequence"/>
</dbReference>
<organism evidence="1 2">
    <name type="scientific">Nephila pilipes</name>
    <name type="common">Giant wood spider</name>
    <name type="synonym">Nephila maculata</name>
    <dbReference type="NCBI Taxonomy" id="299642"/>
    <lineage>
        <taxon>Eukaryota</taxon>
        <taxon>Metazoa</taxon>
        <taxon>Ecdysozoa</taxon>
        <taxon>Arthropoda</taxon>
        <taxon>Chelicerata</taxon>
        <taxon>Arachnida</taxon>
        <taxon>Araneae</taxon>
        <taxon>Araneomorphae</taxon>
        <taxon>Entelegynae</taxon>
        <taxon>Araneoidea</taxon>
        <taxon>Nephilidae</taxon>
        <taxon>Nephila</taxon>
    </lineage>
</organism>
<feature type="non-terminal residue" evidence="1">
    <location>
        <position position="1"/>
    </location>
</feature>